<dbReference type="InterPro" id="IPR002575">
    <property type="entry name" value="Aminoglycoside_PTrfase"/>
</dbReference>
<dbReference type="PANTHER" id="PTHR11012:SF30">
    <property type="entry name" value="PROTEIN KINASE-LIKE DOMAIN-CONTAINING"/>
    <property type="match status" value="1"/>
</dbReference>
<protein>
    <submittedName>
        <fullName evidence="2">PtmR3</fullName>
    </submittedName>
</protein>
<dbReference type="Pfam" id="PF01636">
    <property type="entry name" value="APH"/>
    <property type="match status" value="1"/>
</dbReference>
<proteinExistence type="predicted"/>
<dbReference type="InterPro" id="IPR015897">
    <property type="entry name" value="CHK_kinase-like"/>
</dbReference>
<organism evidence="2">
    <name type="scientific">Streptomyces sp. CB00765</name>
    <dbReference type="NCBI Taxonomy" id="1489680"/>
    <lineage>
        <taxon>Bacteria</taxon>
        <taxon>Bacillati</taxon>
        <taxon>Actinomycetota</taxon>
        <taxon>Actinomycetes</taxon>
        <taxon>Kitasatosporales</taxon>
        <taxon>Streptomycetaceae</taxon>
        <taxon>Streptomyces</taxon>
    </lineage>
</organism>
<evidence type="ECO:0000259" key="1">
    <source>
        <dbReference type="SMART" id="SM00587"/>
    </source>
</evidence>
<dbReference type="AlphaFoldDB" id="A0A0A0UVP5"/>
<dbReference type="InterPro" id="IPR011009">
    <property type="entry name" value="Kinase-like_dom_sf"/>
</dbReference>
<sequence>MTGAEVPRVRADLDAGWLEAALRGAGHRVRVTGLRVAPTDQGTSTRIALAARFSGPDAAALPERLFVKASLSHPLHEVMAAAGIYVTEVRMYQEVLPTAPVAVPAVYASGYSPDDGRFFLLMEDLTARGCAWGAAGQLLTPDAVAGVLSELAALHAAFRDPVRRGALSWVRRCAAPAGSTTYAYARRGAEAVCSAADRAGPAGEEAGPESWMAAFARLTAFDDAVRPTLLHGDPHPGNLAFAPGGRPVLADWQAARRGHWAHDVAYLLASALSPGDRAAHERDLLAGYLDEVAARGAALPSFAGAWDAYRAQMVYGLLMWAATPEGSHPAEVLAAVTQRFRTACTELESLTALGR</sequence>
<feature type="domain" description="CHK kinase-like" evidence="1">
    <location>
        <begin position="120"/>
        <end position="296"/>
    </location>
</feature>
<evidence type="ECO:0000313" key="2">
    <source>
        <dbReference type="EMBL" id="AIW55606.1"/>
    </source>
</evidence>
<accession>A0A0A0UVP5</accession>
<reference evidence="2" key="1">
    <citation type="journal article" date="2014" name="J. Nat. Prod.">
        <title>Strain prioritization for natural product discovery by a high-throughput real-time PCR method.</title>
        <authorList>
            <person name="Hindra"/>
            <person name="Huang T."/>
            <person name="Yang D."/>
            <person name="Rudolf J.D."/>
            <person name="Xie P."/>
            <person name="Xie G."/>
            <person name="Teng Q."/>
            <person name="Lohman J.R."/>
            <person name="Zhu X."/>
            <person name="Huang Y."/>
            <person name="Zhao L.X."/>
            <person name="Jiang Y."/>
            <person name="Duan Y."/>
            <person name="Shen B."/>
        </authorList>
    </citation>
    <scope>NUCLEOTIDE SEQUENCE</scope>
    <source>
        <strain evidence="2">CB00765</strain>
    </source>
</reference>
<dbReference type="Gene3D" id="3.90.1200.10">
    <property type="match status" value="1"/>
</dbReference>
<dbReference type="SMART" id="SM00587">
    <property type="entry name" value="CHK"/>
    <property type="match status" value="1"/>
</dbReference>
<dbReference type="EMBL" id="KJ189772">
    <property type="protein sequence ID" value="AIW55606.1"/>
    <property type="molecule type" value="Genomic_DNA"/>
</dbReference>
<dbReference type="SUPFAM" id="SSF56112">
    <property type="entry name" value="Protein kinase-like (PK-like)"/>
    <property type="match status" value="1"/>
</dbReference>
<name>A0A0A0UVP5_9ACTN</name>
<dbReference type="PANTHER" id="PTHR11012">
    <property type="entry name" value="PROTEIN KINASE-LIKE DOMAIN-CONTAINING"/>
    <property type="match status" value="1"/>
</dbReference>